<dbReference type="HOGENOM" id="CLU_055269_1_0_11"/>
<proteinExistence type="predicted"/>
<feature type="signal peptide" evidence="2">
    <location>
        <begin position="1"/>
        <end position="23"/>
    </location>
</feature>
<name>G8RH21_MYCRN</name>
<keyword evidence="4" id="KW-1185">Reference proteome</keyword>
<feature type="region of interest" description="Disordered" evidence="1">
    <location>
        <begin position="39"/>
        <end position="88"/>
    </location>
</feature>
<feature type="compositionally biased region" description="Polar residues" evidence="1">
    <location>
        <begin position="66"/>
        <end position="84"/>
    </location>
</feature>
<dbReference type="Proteomes" id="UP000005442">
    <property type="component" value="Chromosome"/>
</dbReference>
<dbReference type="OrthoDB" id="128043at2"/>
<evidence type="ECO:0000313" key="3">
    <source>
        <dbReference type="EMBL" id="AEV73325.1"/>
    </source>
</evidence>
<accession>G8RH21</accession>
<dbReference type="RefSeq" id="WP_014211135.1">
    <property type="nucleotide sequence ID" value="NC_016604.1"/>
</dbReference>
<dbReference type="PATRIC" id="fig|710685.3.peg.2733"/>
<reference evidence="3 4" key="1">
    <citation type="submission" date="2011-12" db="EMBL/GenBank/DDBJ databases">
        <title>Complete sequence of Mycobacterium rhodesiae NBB3.</title>
        <authorList>
            <consortium name="US DOE Joint Genome Institute"/>
            <person name="Lucas S."/>
            <person name="Han J."/>
            <person name="Lapidus A."/>
            <person name="Cheng J.-F."/>
            <person name="Goodwin L."/>
            <person name="Pitluck S."/>
            <person name="Peters L."/>
            <person name="Mikhailova N."/>
            <person name="Gu W."/>
            <person name="Detter J.C."/>
            <person name="Han C."/>
            <person name="Tapia R."/>
            <person name="Land M."/>
            <person name="Hauser L."/>
            <person name="Kyrpides N."/>
            <person name="Ivanova N."/>
            <person name="Pagani I."/>
            <person name="Mattes T."/>
            <person name="Holmes A."/>
            <person name="Rutledge P."/>
            <person name="Paulsen I."/>
            <person name="Coleman N."/>
            <person name="Woyke T."/>
        </authorList>
    </citation>
    <scope>NUCLEOTIDE SEQUENCE [LARGE SCALE GENOMIC DNA]</scope>
    <source>
        <strain evidence="3 4">NBB3</strain>
    </source>
</reference>
<evidence type="ECO:0000256" key="1">
    <source>
        <dbReference type="SAM" id="MobiDB-lite"/>
    </source>
</evidence>
<evidence type="ECO:0000313" key="4">
    <source>
        <dbReference type="Proteomes" id="UP000005442"/>
    </source>
</evidence>
<protein>
    <recommendedName>
        <fullName evidence="5">Secreted protein</fullName>
    </recommendedName>
</protein>
<evidence type="ECO:0008006" key="5">
    <source>
        <dbReference type="Google" id="ProtNLM"/>
    </source>
</evidence>
<dbReference type="EMBL" id="CP003169">
    <property type="protein sequence ID" value="AEV73325.1"/>
    <property type="molecule type" value="Genomic_DNA"/>
</dbReference>
<dbReference type="KEGG" id="mrh:MycrhN_2744"/>
<sequence>MNTSMKLGGFAVVLAAVFSGAVAVGNATGSWMPRTESVEHNAHGETSTTPAGPPAVSDSADDPVASGSSEPAATMADTSPTGLTATEGGYTFLPEATSLPSGKNVGVTFRIMGPDGQPVTNYETTHDKDLHLIAIRRDMTGFQHVHPTLEASGVWHTHLDLSPGPWRLFADFKPAGADDLTLGTDVSVAGDYHPQPLPAPSKITTVDDYTVTLTGDLSAGSSSKLTLSVSRGGVPVNDLQPYLAAYGHLVVLRSNDLAYLHVHPEGTPGDGVTKPGPDVIFYAPTPSTGTYRMFLDFQHNGVVRTAEFTATAADFSPSPAEAAPPPEPARAQPGGHH</sequence>
<feature type="chain" id="PRO_5039316323" description="Secreted protein" evidence="2">
    <location>
        <begin position="24"/>
        <end position="337"/>
    </location>
</feature>
<gene>
    <name evidence="3" type="ordered locus">MycrhN_2744</name>
</gene>
<keyword evidence="2" id="KW-0732">Signal</keyword>
<dbReference type="AlphaFoldDB" id="G8RH21"/>
<evidence type="ECO:0000256" key="2">
    <source>
        <dbReference type="SAM" id="SignalP"/>
    </source>
</evidence>
<dbReference type="STRING" id="710685.MycrhN_2744"/>
<feature type="region of interest" description="Disordered" evidence="1">
    <location>
        <begin position="313"/>
        <end position="337"/>
    </location>
</feature>
<dbReference type="eggNOG" id="COG2372">
    <property type="taxonomic scope" value="Bacteria"/>
</dbReference>
<organism evidence="3 4">
    <name type="scientific">Mycolicibacterium rhodesiae (strain NBB3)</name>
    <name type="common">Mycobacterium rhodesiae</name>
    <dbReference type="NCBI Taxonomy" id="710685"/>
    <lineage>
        <taxon>Bacteria</taxon>
        <taxon>Bacillati</taxon>
        <taxon>Actinomycetota</taxon>
        <taxon>Actinomycetes</taxon>
        <taxon>Mycobacteriales</taxon>
        <taxon>Mycobacteriaceae</taxon>
        <taxon>Mycolicibacterium</taxon>
    </lineage>
</organism>